<protein>
    <submittedName>
        <fullName evidence="1">Uncharacterized protein</fullName>
    </submittedName>
</protein>
<dbReference type="AlphaFoldDB" id="A0A3L8PI00"/>
<evidence type="ECO:0000313" key="2">
    <source>
        <dbReference type="Proteomes" id="UP000282515"/>
    </source>
</evidence>
<reference evidence="1 2" key="1">
    <citation type="submission" date="2018-10" db="EMBL/GenBank/DDBJ databases">
        <title>Aeromicrobium sp. 9W16Y-2 whole genome shotgun sequence.</title>
        <authorList>
            <person name="Li F."/>
        </authorList>
    </citation>
    <scope>NUCLEOTIDE SEQUENCE [LARGE SCALE GENOMIC DNA]</scope>
    <source>
        <strain evidence="1 2">9W16Y-2</strain>
    </source>
</reference>
<comment type="caution">
    <text evidence="1">The sequence shown here is derived from an EMBL/GenBank/DDBJ whole genome shotgun (WGS) entry which is preliminary data.</text>
</comment>
<keyword evidence="2" id="KW-1185">Reference proteome</keyword>
<dbReference type="EMBL" id="RDBF01000013">
    <property type="protein sequence ID" value="RLV54841.1"/>
    <property type="molecule type" value="Genomic_DNA"/>
</dbReference>
<dbReference type="OrthoDB" id="9771846at2"/>
<dbReference type="RefSeq" id="WP_121795337.1">
    <property type="nucleotide sequence ID" value="NZ_RDBF01000013.1"/>
</dbReference>
<organism evidence="1 2">
    <name type="scientific">Aeromicrobium phragmitis</name>
    <dbReference type="NCBI Taxonomy" id="2478914"/>
    <lineage>
        <taxon>Bacteria</taxon>
        <taxon>Bacillati</taxon>
        <taxon>Actinomycetota</taxon>
        <taxon>Actinomycetes</taxon>
        <taxon>Propionibacteriales</taxon>
        <taxon>Nocardioidaceae</taxon>
        <taxon>Aeromicrobium</taxon>
    </lineage>
</organism>
<gene>
    <name evidence="1" type="ORF">D9V41_14725</name>
</gene>
<sequence>MYRWLFGHLRTGKITRTISMVGGQWTVVYDDTDTLTAKFPLAALDAPRDVAEWRYVDADTAPARQFAVCEWVAPSGRLEQIAGGPIWTRGHSDDTDEFTIGAGGLESIFDHRLVLPVLVAGMRPELQVVAWQSAELGLIAKRLVETATAMTGGELPIVLPSDAELGGPGAAHERNYPGYELGKVGERLRQLSEVEDGPEIQFAPRRRADDPTYIEWVMRIGTKATSMMLTQTGRPWILDQRVPRSPVVAIGTDEAAGGLTTQAFAGGQGEGEGKPIEYVTSDFLTNLGYPVLQSVVGGTDTVSQRSTLRAHAGGFLAQHDRPIRTHTAKVAADAFWKLAPGYRPGDWFQVRPREGHRFVGGEQLMRSLQATGGGDTVSVQMAPVKAAI</sequence>
<dbReference type="Proteomes" id="UP000282515">
    <property type="component" value="Unassembled WGS sequence"/>
</dbReference>
<accession>A0A3L8PI00</accession>
<name>A0A3L8PI00_9ACTN</name>
<evidence type="ECO:0000313" key="1">
    <source>
        <dbReference type="EMBL" id="RLV54841.1"/>
    </source>
</evidence>
<proteinExistence type="predicted"/>